<dbReference type="InterPro" id="IPR036397">
    <property type="entry name" value="RNaseH_sf"/>
</dbReference>
<sequence length="323" mass="36435">MVKIFVFDTETTDKGPVGDTPGLDYNEKRMIESALVEKNAGIATSYWDQWVHLWPYITQLGYIVYDTENPQSAKIFDKYIDIPAGIEISPGSSKVTRIFTTDEDVVKKAIVDDETGQLITPDTSGIFILSRIKETTPNKMIPISDAIAEFMEDLKTCDYVVGHNVDFDKKMILAELKRLNRDPDFYGVLAMDNFVCTMMKTINVCKIEARTKFGKKYFKFPKLKEAYQTLFGYEPSGPALHNAIIDVVICLRVFCKLGDPVDVDVCGTNDEITELINSFSPPEFQCPIKKAGKARKPKKKATSKKGGKPRRSKRLQASKKNKK</sequence>
<dbReference type="EMBL" id="MN739618">
    <property type="protein sequence ID" value="QHT16261.1"/>
    <property type="molecule type" value="Genomic_DNA"/>
</dbReference>
<evidence type="ECO:0000313" key="3">
    <source>
        <dbReference type="EMBL" id="QHT16261.1"/>
    </source>
</evidence>
<evidence type="ECO:0000256" key="1">
    <source>
        <dbReference type="SAM" id="MobiDB-lite"/>
    </source>
</evidence>
<proteinExistence type="predicted"/>
<dbReference type="GO" id="GO:0003676">
    <property type="term" value="F:nucleic acid binding"/>
    <property type="evidence" value="ECO:0007669"/>
    <property type="project" value="InterPro"/>
</dbReference>
<name>A0A6C0DIK9_9ZZZZ</name>
<dbReference type="InterPro" id="IPR013520">
    <property type="entry name" value="Ribonucl_H"/>
</dbReference>
<protein>
    <recommendedName>
        <fullName evidence="2">Exonuclease domain-containing protein</fullName>
    </recommendedName>
</protein>
<evidence type="ECO:0000259" key="2">
    <source>
        <dbReference type="SMART" id="SM00479"/>
    </source>
</evidence>
<accession>A0A6C0DIK9</accession>
<organism evidence="3">
    <name type="scientific">viral metagenome</name>
    <dbReference type="NCBI Taxonomy" id="1070528"/>
    <lineage>
        <taxon>unclassified sequences</taxon>
        <taxon>metagenomes</taxon>
        <taxon>organismal metagenomes</taxon>
    </lineage>
</organism>
<dbReference type="Gene3D" id="3.30.420.10">
    <property type="entry name" value="Ribonuclease H-like superfamily/Ribonuclease H"/>
    <property type="match status" value="1"/>
</dbReference>
<reference evidence="3" key="1">
    <citation type="journal article" date="2020" name="Nature">
        <title>Giant virus diversity and host interactions through global metagenomics.</title>
        <authorList>
            <person name="Schulz F."/>
            <person name="Roux S."/>
            <person name="Paez-Espino D."/>
            <person name="Jungbluth S."/>
            <person name="Walsh D.A."/>
            <person name="Denef V.J."/>
            <person name="McMahon K.D."/>
            <person name="Konstantinidis K.T."/>
            <person name="Eloe-Fadrosh E.A."/>
            <person name="Kyrpides N.C."/>
            <person name="Woyke T."/>
        </authorList>
    </citation>
    <scope>NUCLEOTIDE SEQUENCE</scope>
    <source>
        <strain evidence="3">GVMAG-M-3300023174-182</strain>
        <strain evidence="4">GVMAG-M-3300023174-5</strain>
    </source>
</reference>
<dbReference type="SUPFAM" id="SSF53098">
    <property type="entry name" value="Ribonuclease H-like"/>
    <property type="match status" value="1"/>
</dbReference>
<dbReference type="EMBL" id="MN739669">
    <property type="protein sequence ID" value="QHT19798.1"/>
    <property type="molecule type" value="Genomic_DNA"/>
</dbReference>
<dbReference type="InterPro" id="IPR012337">
    <property type="entry name" value="RNaseH-like_sf"/>
</dbReference>
<feature type="region of interest" description="Disordered" evidence="1">
    <location>
        <begin position="290"/>
        <end position="323"/>
    </location>
</feature>
<dbReference type="SMART" id="SM00479">
    <property type="entry name" value="EXOIII"/>
    <property type="match status" value="1"/>
</dbReference>
<evidence type="ECO:0000313" key="4">
    <source>
        <dbReference type="EMBL" id="QHT19798.1"/>
    </source>
</evidence>
<dbReference type="CDD" id="cd06127">
    <property type="entry name" value="DEDDh"/>
    <property type="match status" value="1"/>
</dbReference>
<feature type="domain" description="Exonuclease" evidence="2">
    <location>
        <begin position="61"/>
        <end position="263"/>
    </location>
</feature>
<dbReference type="AlphaFoldDB" id="A0A6C0DIK9"/>